<feature type="transmembrane region" description="Helical" evidence="1">
    <location>
        <begin position="258"/>
        <end position="276"/>
    </location>
</feature>
<dbReference type="Pfam" id="PF01757">
    <property type="entry name" value="Acyl_transf_3"/>
    <property type="match status" value="1"/>
</dbReference>
<feature type="transmembrane region" description="Helical" evidence="1">
    <location>
        <begin position="191"/>
        <end position="213"/>
    </location>
</feature>
<dbReference type="InterPro" id="IPR002656">
    <property type="entry name" value="Acyl_transf_3_dom"/>
</dbReference>
<evidence type="ECO:0000313" key="3">
    <source>
        <dbReference type="EMBL" id="OZY83735.1"/>
    </source>
</evidence>
<feature type="domain" description="Acyltransferase 3" evidence="2">
    <location>
        <begin position="12"/>
        <end position="376"/>
    </location>
</feature>
<feature type="transmembrane region" description="Helical" evidence="1">
    <location>
        <begin position="296"/>
        <end position="314"/>
    </location>
</feature>
<evidence type="ECO:0000313" key="4">
    <source>
        <dbReference type="Proteomes" id="UP000216101"/>
    </source>
</evidence>
<keyword evidence="1" id="KW-0472">Membrane</keyword>
<feature type="transmembrane region" description="Helical" evidence="1">
    <location>
        <begin position="20"/>
        <end position="44"/>
    </location>
</feature>
<feature type="transmembrane region" description="Helical" evidence="1">
    <location>
        <begin position="95"/>
        <end position="116"/>
    </location>
</feature>
<dbReference type="GO" id="GO:0016747">
    <property type="term" value="F:acyltransferase activity, transferring groups other than amino-acyl groups"/>
    <property type="evidence" value="ECO:0007669"/>
    <property type="project" value="InterPro"/>
</dbReference>
<dbReference type="AlphaFoldDB" id="A0A266Q1I8"/>
<dbReference type="EMBL" id="NHNI01000004">
    <property type="protein sequence ID" value="OZY83735.1"/>
    <property type="molecule type" value="Genomic_DNA"/>
</dbReference>
<accession>A0A266Q1I8</accession>
<feature type="transmembrane region" description="Helical" evidence="1">
    <location>
        <begin position="357"/>
        <end position="379"/>
    </location>
</feature>
<feature type="transmembrane region" description="Helical" evidence="1">
    <location>
        <begin position="225"/>
        <end position="246"/>
    </location>
</feature>
<organism evidence="3 4">
    <name type="scientific">Cellvibrio mixtus</name>
    <dbReference type="NCBI Taxonomy" id="39650"/>
    <lineage>
        <taxon>Bacteria</taxon>
        <taxon>Pseudomonadati</taxon>
        <taxon>Pseudomonadota</taxon>
        <taxon>Gammaproteobacteria</taxon>
        <taxon>Cellvibrionales</taxon>
        <taxon>Cellvibrionaceae</taxon>
        <taxon>Cellvibrio</taxon>
    </lineage>
</organism>
<gene>
    <name evidence="3" type="ORF">CBP51_20310</name>
</gene>
<feature type="transmembrane region" description="Helical" evidence="1">
    <location>
        <begin position="50"/>
        <end position="74"/>
    </location>
</feature>
<dbReference type="PANTHER" id="PTHR36927:SF1">
    <property type="entry name" value="MDO-LIKE PROTEIN"/>
    <property type="match status" value="1"/>
</dbReference>
<feature type="transmembrane region" description="Helical" evidence="1">
    <location>
        <begin position="334"/>
        <end position="351"/>
    </location>
</feature>
<dbReference type="RefSeq" id="WP_094986353.1">
    <property type="nucleotide sequence ID" value="NZ_NHNI01000004.1"/>
</dbReference>
<keyword evidence="4" id="KW-1185">Reference proteome</keyword>
<keyword evidence="1" id="KW-0812">Transmembrane</keyword>
<reference evidence="4" key="1">
    <citation type="submission" date="2017-05" db="EMBL/GenBank/DDBJ databases">
        <authorList>
            <person name="Barney B.M."/>
        </authorList>
    </citation>
    <scope>NUCLEOTIDE SEQUENCE [LARGE SCALE GENOMIC DNA]</scope>
    <source>
        <strain evidence="4">PSBB022</strain>
    </source>
</reference>
<comment type="caution">
    <text evidence="3">The sequence shown here is derived from an EMBL/GenBank/DDBJ whole genome shotgun (WGS) entry which is preliminary data.</text>
</comment>
<protein>
    <recommendedName>
        <fullName evidence="2">Acyltransferase 3 domain-containing protein</fullName>
    </recommendedName>
</protein>
<feature type="transmembrane region" description="Helical" evidence="1">
    <location>
        <begin position="152"/>
        <end position="171"/>
    </location>
</feature>
<evidence type="ECO:0000256" key="1">
    <source>
        <dbReference type="SAM" id="Phobius"/>
    </source>
</evidence>
<dbReference type="PANTHER" id="PTHR36927">
    <property type="entry name" value="BLR4337 PROTEIN"/>
    <property type="match status" value="1"/>
</dbReference>
<dbReference type="Proteomes" id="UP000216101">
    <property type="component" value="Unassembled WGS sequence"/>
</dbReference>
<dbReference type="InterPro" id="IPR050623">
    <property type="entry name" value="Glucan_succinyl_AcylTrfase"/>
</dbReference>
<evidence type="ECO:0000259" key="2">
    <source>
        <dbReference type="Pfam" id="PF01757"/>
    </source>
</evidence>
<sequence length="420" mass="48277">MDISSQHHARLDYLDAARAFALLLGIVFHASISFLPVFIGWAVMDISTSPLVSVFMMISHSFRLELFFLLAGFFSHMKYHREGIARFLQSRTIQIVIPLIVSWFLLRSLLISGWIMGTESMRGEVHILPAVTAGFATLCDLPENFLVGTHLWFLYYLLLVSLGLVLMRSLVCMHNTTKKELTQLTDTLIRWLCRSPFAIVVLAIPTATCLWFMNNWGMDTPDKTLIPHIPVSFIYGGFFLFGWLLHRQMPLIEHFTRLTWGKFALCSSAIIATYLLASFEMKLAHPHYQLLKSGFVFSYAIMMWSLVSLTIGLFRHTLDRPNNAIRYIADSSYWLYLIHLPIVIWLQITFAELPLHWSIKLITICAITIAISLMLYDLLVRSTFVGAMLNGKRKPRYFARSRQLADDKKGRFIFVNNAHK</sequence>
<keyword evidence="1" id="KW-1133">Transmembrane helix</keyword>
<proteinExistence type="predicted"/>
<name>A0A266Q1I8_9GAMM</name>